<dbReference type="Pfam" id="PF13843">
    <property type="entry name" value="DDE_Tnp_1_7"/>
    <property type="match status" value="1"/>
</dbReference>
<proteinExistence type="predicted"/>
<evidence type="ECO:0000313" key="2">
    <source>
        <dbReference type="EMBL" id="KAL0829815.1"/>
    </source>
</evidence>
<accession>A0ABD0SW28</accession>
<organism evidence="2 3">
    <name type="scientific">Loxostege sticticalis</name>
    <name type="common">Beet webworm moth</name>
    <dbReference type="NCBI Taxonomy" id="481309"/>
    <lineage>
        <taxon>Eukaryota</taxon>
        <taxon>Metazoa</taxon>
        <taxon>Ecdysozoa</taxon>
        <taxon>Arthropoda</taxon>
        <taxon>Hexapoda</taxon>
        <taxon>Insecta</taxon>
        <taxon>Pterygota</taxon>
        <taxon>Neoptera</taxon>
        <taxon>Endopterygota</taxon>
        <taxon>Lepidoptera</taxon>
        <taxon>Glossata</taxon>
        <taxon>Ditrysia</taxon>
        <taxon>Pyraloidea</taxon>
        <taxon>Crambidae</taxon>
        <taxon>Pyraustinae</taxon>
        <taxon>Loxostege</taxon>
    </lineage>
</organism>
<reference evidence="2 3" key="1">
    <citation type="submission" date="2024-06" db="EMBL/GenBank/DDBJ databases">
        <title>A chromosome-level genome assembly of beet webworm, Loxostege sticticalis.</title>
        <authorList>
            <person name="Zhang Y."/>
        </authorList>
    </citation>
    <scope>NUCLEOTIDE SEQUENCE [LARGE SCALE GENOMIC DNA]</scope>
    <source>
        <strain evidence="2">AQ028</strain>
        <tissue evidence="2">Male pupae</tissue>
    </source>
</reference>
<dbReference type="AlphaFoldDB" id="A0ABD0SW28"/>
<sequence length="146" mass="16540">MDLYAGKSESHSIDVERHNIGEEPEVELEGASSQIVLKLVRPLLNKGYTLVMDNFYNFPLLTRILKPQYRTDTMGTLRLNREFLPDSLKIKKKTSLTIGEICSSSTNDVSVVVWRDSNLVTIISSFHPVNIGGREKYCVYVAPKSY</sequence>
<gene>
    <name evidence="2" type="ORF">ABMA28_003298</name>
</gene>
<protein>
    <recommendedName>
        <fullName evidence="1">PiggyBac transposable element-derived protein domain-containing protein</fullName>
    </recommendedName>
</protein>
<dbReference type="InterPro" id="IPR029526">
    <property type="entry name" value="PGBD"/>
</dbReference>
<comment type="caution">
    <text evidence="2">The sequence shown here is derived from an EMBL/GenBank/DDBJ whole genome shotgun (WGS) entry which is preliminary data.</text>
</comment>
<feature type="domain" description="PiggyBac transposable element-derived protein" evidence="1">
    <location>
        <begin position="27"/>
        <end position="128"/>
    </location>
</feature>
<name>A0ABD0SW28_LOXSC</name>
<evidence type="ECO:0000313" key="3">
    <source>
        <dbReference type="Proteomes" id="UP001549921"/>
    </source>
</evidence>
<dbReference type="Proteomes" id="UP001549921">
    <property type="component" value="Unassembled WGS sequence"/>
</dbReference>
<dbReference type="EMBL" id="JBEDNZ010000014">
    <property type="protein sequence ID" value="KAL0829815.1"/>
    <property type="molecule type" value="Genomic_DNA"/>
</dbReference>
<evidence type="ECO:0000259" key="1">
    <source>
        <dbReference type="Pfam" id="PF13843"/>
    </source>
</evidence>